<keyword evidence="7" id="KW-0067">ATP-binding</keyword>
<dbReference type="InterPro" id="IPR011712">
    <property type="entry name" value="Sig_transdc_His_kin_sub3_dim/P"/>
</dbReference>
<evidence type="ECO:0000256" key="1">
    <source>
        <dbReference type="ARBA" id="ARBA00000085"/>
    </source>
</evidence>
<dbReference type="Pfam" id="PF07695">
    <property type="entry name" value="7TMR-DISM_7TM"/>
    <property type="match status" value="1"/>
</dbReference>
<keyword evidence="4" id="KW-0808">Transferase</keyword>
<dbReference type="CDD" id="cd16917">
    <property type="entry name" value="HATPase_UhpB-NarQ-NarX-like"/>
    <property type="match status" value="1"/>
</dbReference>
<dbReference type="PANTHER" id="PTHR24421">
    <property type="entry name" value="NITRATE/NITRITE SENSOR PROTEIN NARX-RELATED"/>
    <property type="match status" value="1"/>
</dbReference>
<dbReference type="PANTHER" id="PTHR24421:SF10">
    <property type="entry name" value="NITRATE_NITRITE SENSOR PROTEIN NARQ"/>
    <property type="match status" value="1"/>
</dbReference>
<comment type="catalytic activity">
    <reaction evidence="1">
        <text>ATP + protein L-histidine = ADP + protein N-phospho-L-histidine.</text>
        <dbReference type="EC" id="2.7.13.3"/>
    </reaction>
</comment>
<dbReference type="InterPro" id="IPR036890">
    <property type="entry name" value="HATPase_C_sf"/>
</dbReference>
<feature type="transmembrane region" description="Helical" evidence="10">
    <location>
        <begin position="410"/>
        <end position="429"/>
    </location>
</feature>
<name>A0ABX3NQ49_9BACT</name>
<dbReference type="Gene3D" id="3.30.565.10">
    <property type="entry name" value="Histidine kinase-like ATPase, C-terminal domain"/>
    <property type="match status" value="1"/>
</dbReference>
<keyword evidence="3" id="KW-0597">Phosphoprotein</keyword>
<accession>A0ABX3NQ49</accession>
<keyword evidence="10" id="KW-0472">Membrane</keyword>
<keyword evidence="9" id="KW-0175">Coiled coil</keyword>
<dbReference type="RefSeq" id="WP_014220711.1">
    <property type="nucleotide sequence ID" value="NZ_LWBO01000044.1"/>
</dbReference>
<evidence type="ECO:0000256" key="8">
    <source>
        <dbReference type="ARBA" id="ARBA00023012"/>
    </source>
</evidence>
<evidence type="ECO:0000313" key="12">
    <source>
        <dbReference type="EMBL" id="OQP42416.1"/>
    </source>
</evidence>
<dbReference type="InterPro" id="IPR050482">
    <property type="entry name" value="Sensor_HK_TwoCompSys"/>
</dbReference>
<organism evidence="12 13">
    <name type="scientific">Niastella koreensis</name>
    <dbReference type="NCBI Taxonomy" id="354356"/>
    <lineage>
        <taxon>Bacteria</taxon>
        <taxon>Pseudomonadati</taxon>
        <taxon>Bacteroidota</taxon>
        <taxon>Chitinophagia</taxon>
        <taxon>Chitinophagales</taxon>
        <taxon>Chitinophagaceae</taxon>
        <taxon>Niastella</taxon>
    </lineage>
</organism>
<dbReference type="Gene3D" id="1.20.5.1930">
    <property type="match status" value="1"/>
</dbReference>
<keyword evidence="10" id="KW-0812">Transmembrane</keyword>
<dbReference type="EMBL" id="LWBO01000044">
    <property type="protein sequence ID" value="OQP42416.1"/>
    <property type="molecule type" value="Genomic_DNA"/>
</dbReference>
<dbReference type="InterPro" id="IPR003594">
    <property type="entry name" value="HATPase_dom"/>
</dbReference>
<feature type="transmembrane region" description="Helical" evidence="10">
    <location>
        <begin position="244"/>
        <end position="264"/>
    </location>
</feature>
<evidence type="ECO:0000259" key="11">
    <source>
        <dbReference type="PROSITE" id="PS50109"/>
    </source>
</evidence>
<feature type="transmembrane region" description="Helical" evidence="10">
    <location>
        <begin position="214"/>
        <end position="237"/>
    </location>
</feature>
<evidence type="ECO:0000256" key="2">
    <source>
        <dbReference type="ARBA" id="ARBA00012438"/>
    </source>
</evidence>
<keyword evidence="10" id="KW-1133">Transmembrane helix</keyword>
<keyword evidence="5" id="KW-0547">Nucleotide-binding</keyword>
<proteinExistence type="predicted"/>
<evidence type="ECO:0000256" key="5">
    <source>
        <dbReference type="ARBA" id="ARBA00022741"/>
    </source>
</evidence>
<dbReference type="SUPFAM" id="SSF55874">
    <property type="entry name" value="ATPase domain of HSP90 chaperone/DNA topoisomerase II/histidine kinase"/>
    <property type="match status" value="1"/>
</dbReference>
<evidence type="ECO:0000313" key="13">
    <source>
        <dbReference type="Proteomes" id="UP000192277"/>
    </source>
</evidence>
<evidence type="ECO:0000256" key="3">
    <source>
        <dbReference type="ARBA" id="ARBA00022553"/>
    </source>
</evidence>
<dbReference type="EC" id="2.7.13.3" evidence="2"/>
<feature type="transmembrane region" description="Helical" evidence="10">
    <location>
        <begin position="369"/>
        <end position="390"/>
    </location>
</feature>
<dbReference type="Pfam" id="PF02518">
    <property type="entry name" value="HATPase_c"/>
    <property type="match status" value="1"/>
</dbReference>
<evidence type="ECO:0000256" key="10">
    <source>
        <dbReference type="SAM" id="Phobius"/>
    </source>
</evidence>
<dbReference type="Proteomes" id="UP000192277">
    <property type="component" value="Unassembled WGS sequence"/>
</dbReference>
<protein>
    <recommendedName>
        <fullName evidence="2">histidine kinase</fullName>
        <ecNumber evidence="2">2.7.13.3</ecNumber>
    </recommendedName>
</protein>
<reference evidence="12 13" key="1">
    <citation type="submission" date="2016-04" db="EMBL/GenBank/DDBJ databases">
        <authorList>
            <person name="Chen L."/>
            <person name="Zhuang W."/>
            <person name="Wang G."/>
        </authorList>
    </citation>
    <scope>NUCLEOTIDE SEQUENCE [LARGE SCALE GENOMIC DNA]</scope>
    <source>
        <strain evidence="13">GR20</strain>
    </source>
</reference>
<feature type="transmembrane region" description="Helical" evidence="10">
    <location>
        <begin position="314"/>
        <end position="333"/>
    </location>
</feature>
<evidence type="ECO:0000256" key="6">
    <source>
        <dbReference type="ARBA" id="ARBA00022777"/>
    </source>
</evidence>
<keyword evidence="6" id="KW-0418">Kinase</keyword>
<evidence type="ECO:0000256" key="7">
    <source>
        <dbReference type="ARBA" id="ARBA00022840"/>
    </source>
</evidence>
<evidence type="ECO:0000256" key="9">
    <source>
        <dbReference type="SAM" id="Coils"/>
    </source>
</evidence>
<comment type="caution">
    <text evidence="12">The sequence shown here is derived from an EMBL/GenBank/DDBJ whole genome shotgun (WGS) entry which is preliminary data.</text>
</comment>
<dbReference type="InterPro" id="IPR011623">
    <property type="entry name" value="7TMR_DISM_rcpt_extracell_dom1"/>
</dbReference>
<dbReference type="PROSITE" id="PS50109">
    <property type="entry name" value="HIS_KIN"/>
    <property type="match status" value="1"/>
</dbReference>
<dbReference type="Pfam" id="PF07730">
    <property type="entry name" value="HisKA_3"/>
    <property type="match status" value="1"/>
</dbReference>
<feature type="domain" description="Histidine kinase" evidence="11">
    <location>
        <begin position="474"/>
        <end position="664"/>
    </location>
</feature>
<keyword evidence="8" id="KW-0902">Two-component regulatory system</keyword>
<feature type="coiled-coil region" evidence="9">
    <location>
        <begin position="433"/>
        <end position="467"/>
    </location>
</feature>
<dbReference type="SMART" id="SM00387">
    <property type="entry name" value="HATPase_c"/>
    <property type="match status" value="1"/>
</dbReference>
<feature type="transmembrane region" description="Helical" evidence="10">
    <location>
        <begin position="270"/>
        <end position="294"/>
    </location>
</feature>
<sequence>MSTNSHPRFVSANTNRYHPFHKAFKHTFFYILLFCFVNNSYSQWADSMVVEASDIRFQKAIGKQTLFTSAPKNEVKDADIYKLPYKQTPGHYLPHQLPSKLVERDCFLEFALKNSADTAISVCFIPGSYCRLITLFKAQIDNIPGTLIRLPDSLINDDRNNGVKRIHLLPHEKAVFFSRFNFVRTNVNSLIPRLIMDDYLKQWTTLQRERDGMLYVFTYTVSGVLLFMIFYSLAVYIQSRNKEFVFYAGYTFLTCSLLFLKSYFDTTANWFNFFYEEYLDFMIMTASVVVYQIFMRKFTNSKEVYPLLDKILRYFNILLICASIVFSVVYFFTDWYIMLNIMENAIKQLFFVTGVVFIAYSIKKKNPLLNYLAAGNFSLIFLSVISYIIILTGWKLVQKDPTSIFNRALFYYEFGLVLELGFFLSGLAFKNRRDIIERVKERERLKLENERKEFDKQMAVMAAKQEERNRISADMHDELGSGVTAIRLMSEIMKSRLKGDVVPELEKISNSANELLGKMNTIIWTMKSSNDTLESLIAYIRAHAIEYFDSTPIECRVQLPALIPQAEVSGEKRRNIFLSIKEALNNAMKHSQASQIQIIISTNDKLLMIKICDNGVGIDADKLRRFGNGLSNMRRRMESIDGSFKIESKIEAEKNCVLTFEAPI</sequence>
<gene>
    <name evidence="12" type="ORF">A4D02_12645</name>
</gene>
<evidence type="ECO:0000256" key="4">
    <source>
        <dbReference type="ARBA" id="ARBA00022679"/>
    </source>
</evidence>
<feature type="transmembrane region" description="Helical" evidence="10">
    <location>
        <begin position="345"/>
        <end position="362"/>
    </location>
</feature>
<keyword evidence="13" id="KW-1185">Reference proteome</keyword>
<dbReference type="InterPro" id="IPR005467">
    <property type="entry name" value="His_kinase_dom"/>
</dbReference>